<dbReference type="PANTHER" id="PTHR31727:SF2">
    <property type="entry name" value="PALMITOYL-ACYL CARRIER PROTEIN THIOESTERASE, CHLOROPLASTIC"/>
    <property type="match status" value="1"/>
</dbReference>
<dbReference type="InterPro" id="IPR002864">
    <property type="entry name" value="Acyl-ACP_thioesterase_NHD"/>
</dbReference>
<sequence>MASIQTLMNYFQESAINHFKTFGLHRDGYYGSTKEMMKRNLIWIFTHTRMEVYRYPIWNEVVEVEIWMSLAGKNAVRSNWLLRDSKTNEVLSRASRFRKNREAEAEQETEAFEKGAVENASQKIEI</sequence>
<keyword evidence="10" id="KW-1185">Reference proteome</keyword>
<gene>
    <name evidence="9" type="ORF">PIB30_016744</name>
</gene>
<organism evidence="9 10">
    <name type="scientific">Stylosanthes scabra</name>
    <dbReference type="NCBI Taxonomy" id="79078"/>
    <lineage>
        <taxon>Eukaryota</taxon>
        <taxon>Viridiplantae</taxon>
        <taxon>Streptophyta</taxon>
        <taxon>Embryophyta</taxon>
        <taxon>Tracheophyta</taxon>
        <taxon>Spermatophyta</taxon>
        <taxon>Magnoliopsida</taxon>
        <taxon>eudicotyledons</taxon>
        <taxon>Gunneridae</taxon>
        <taxon>Pentapetalae</taxon>
        <taxon>rosids</taxon>
        <taxon>fabids</taxon>
        <taxon>Fabales</taxon>
        <taxon>Fabaceae</taxon>
        <taxon>Papilionoideae</taxon>
        <taxon>50 kb inversion clade</taxon>
        <taxon>dalbergioids sensu lato</taxon>
        <taxon>Dalbergieae</taxon>
        <taxon>Pterocarpus clade</taxon>
        <taxon>Stylosanthes</taxon>
    </lineage>
</organism>
<dbReference type="EC" id="3.1.2.-" evidence="6"/>
<name>A0ABU6Z6Z4_9FABA</name>
<accession>A0ABU6Z6Z4</accession>
<evidence type="ECO:0000256" key="1">
    <source>
        <dbReference type="ARBA" id="ARBA00004229"/>
    </source>
</evidence>
<comment type="subcellular location">
    <subcellularLocation>
        <location evidence="1 6">Plastid</location>
        <location evidence="1 6">Chloroplast</location>
    </subcellularLocation>
</comment>
<comment type="function">
    <text evidence="6">Plays an essential role in chain termination during de novo fatty acid synthesis.</text>
</comment>
<dbReference type="PANTHER" id="PTHR31727">
    <property type="entry name" value="OLEOYL-ACYL CARRIER PROTEIN THIOESTERASE 1, CHLOROPLASTIC"/>
    <property type="match status" value="1"/>
</dbReference>
<feature type="domain" description="Acyl-ACP thioesterase N-terminal hotdog" evidence="8">
    <location>
        <begin position="2"/>
        <end position="95"/>
    </location>
</feature>
<protein>
    <recommendedName>
        <fullName evidence="6">Acyl-[acyl-carrier-protein] hydrolase</fullName>
        <ecNumber evidence="6">3.1.2.-</ecNumber>
    </recommendedName>
</protein>
<keyword evidence="6" id="KW-0444">Lipid biosynthesis</keyword>
<evidence type="ECO:0000313" key="10">
    <source>
        <dbReference type="Proteomes" id="UP001341840"/>
    </source>
</evidence>
<proteinExistence type="inferred from homology"/>
<keyword evidence="5" id="KW-0809">Transit peptide</keyword>
<dbReference type="Pfam" id="PF01643">
    <property type="entry name" value="Acyl-ACP_TE"/>
    <property type="match status" value="1"/>
</dbReference>
<evidence type="ECO:0000256" key="3">
    <source>
        <dbReference type="ARBA" id="ARBA00022528"/>
    </source>
</evidence>
<dbReference type="Proteomes" id="UP001341840">
    <property type="component" value="Unassembled WGS sequence"/>
</dbReference>
<feature type="region of interest" description="Disordered" evidence="7">
    <location>
        <begin position="96"/>
        <end position="126"/>
    </location>
</feature>
<evidence type="ECO:0000256" key="2">
    <source>
        <dbReference type="ARBA" id="ARBA00006500"/>
    </source>
</evidence>
<keyword evidence="6" id="KW-0378">Hydrolase</keyword>
<dbReference type="EMBL" id="JASCZI010271908">
    <property type="protein sequence ID" value="MED6217340.1"/>
    <property type="molecule type" value="Genomic_DNA"/>
</dbReference>
<evidence type="ECO:0000313" key="9">
    <source>
        <dbReference type="EMBL" id="MED6217340.1"/>
    </source>
</evidence>
<dbReference type="InterPro" id="IPR029069">
    <property type="entry name" value="HotDog_dom_sf"/>
</dbReference>
<evidence type="ECO:0000259" key="8">
    <source>
        <dbReference type="Pfam" id="PF01643"/>
    </source>
</evidence>
<comment type="similarity">
    <text evidence="2 6">Belongs to the acyl-ACP thioesterase family.</text>
</comment>
<evidence type="ECO:0000256" key="4">
    <source>
        <dbReference type="ARBA" id="ARBA00022640"/>
    </source>
</evidence>
<reference evidence="9 10" key="1">
    <citation type="journal article" date="2023" name="Plants (Basel)">
        <title>Bridging the Gap: Combining Genomics and Transcriptomics Approaches to Understand Stylosanthes scabra, an Orphan Legume from the Brazilian Caatinga.</title>
        <authorList>
            <person name="Ferreira-Neto J.R.C."/>
            <person name="da Silva M.D."/>
            <person name="Binneck E."/>
            <person name="de Melo N.F."/>
            <person name="da Silva R.H."/>
            <person name="de Melo A.L.T.M."/>
            <person name="Pandolfi V."/>
            <person name="Bustamante F.O."/>
            <person name="Brasileiro-Vidal A.C."/>
            <person name="Benko-Iseppon A.M."/>
        </authorList>
    </citation>
    <scope>NUCLEOTIDE SEQUENCE [LARGE SCALE GENOMIC DNA]</scope>
    <source>
        <tissue evidence="9">Leaves</tissue>
    </source>
</reference>
<keyword evidence="6" id="KW-0443">Lipid metabolism</keyword>
<evidence type="ECO:0000256" key="6">
    <source>
        <dbReference type="RuleBase" id="RU363096"/>
    </source>
</evidence>
<comment type="caution">
    <text evidence="9">The sequence shown here is derived from an EMBL/GenBank/DDBJ whole genome shotgun (WGS) entry which is preliminary data.</text>
</comment>
<keyword evidence="3 6" id="KW-0150">Chloroplast</keyword>
<keyword evidence="4 6" id="KW-0934">Plastid</keyword>
<dbReference type="SUPFAM" id="SSF54637">
    <property type="entry name" value="Thioesterase/thiol ester dehydrase-isomerase"/>
    <property type="match status" value="1"/>
</dbReference>
<keyword evidence="6" id="KW-0276">Fatty acid metabolism</keyword>
<dbReference type="Gene3D" id="3.10.129.10">
    <property type="entry name" value="Hotdog Thioesterase"/>
    <property type="match status" value="1"/>
</dbReference>
<keyword evidence="6" id="KW-0275">Fatty acid biosynthesis</keyword>
<evidence type="ECO:0000256" key="7">
    <source>
        <dbReference type="SAM" id="MobiDB-lite"/>
    </source>
</evidence>
<evidence type="ECO:0000256" key="5">
    <source>
        <dbReference type="ARBA" id="ARBA00022946"/>
    </source>
</evidence>
<dbReference type="InterPro" id="IPR045023">
    <property type="entry name" value="FATA/B"/>
</dbReference>